<reference evidence="3" key="1">
    <citation type="journal article" date="2019" name="Sci. Rep.">
        <title>Draft genome of Tanacetum cinerariifolium, the natural source of mosquito coil.</title>
        <authorList>
            <person name="Yamashiro T."/>
            <person name="Shiraishi A."/>
            <person name="Satake H."/>
            <person name="Nakayama K."/>
        </authorList>
    </citation>
    <scope>NUCLEOTIDE SEQUENCE</scope>
</reference>
<feature type="coiled-coil region" evidence="1">
    <location>
        <begin position="281"/>
        <end position="340"/>
    </location>
</feature>
<feature type="coiled-coil region" evidence="1">
    <location>
        <begin position="86"/>
        <end position="138"/>
    </location>
</feature>
<dbReference type="AlphaFoldDB" id="A0A6L2MKM4"/>
<evidence type="ECO:0000256" key="1">
    <source>
        <dbReference type="SAM" id="Coils"/>
    </source>
</evidence>
<organism evidence="3">
    <name type="scientific">Tanacetum cinerariifolium</name>
    <name type="common">Dalmatian daisy</name>
    <name type="synonym">Chrysanthemum cinerariifolium</name>
    <dbReference type="NCBI Taxonomy" id="118510"/>
    <lineage>
        <taxon>Eukaryota</taxon>
        <taxon>Viridiplantae</taxon>
        <taxon>Streptophyta</taxon>
        <taxon>Embryophyta</taxon>
        <taxon>Tracheophyta</taxon>
        <taxon>Spermatophyta</taxon>
        <taxon>Magnoliopsida</taxon>
        <taxon>eudicotyledons</taxon>
        <taxon>Gunneridae</taxon>
        <taxon>Pentapetalae</taxon>
        <taxon>asterids</taxon>
        <taxon>campanulids</taxon>
        <taxon>Asterales</taxon>
        <taxon>Asteraceae</taxon>
        <taxon>Asteroideae</taxon>
        <taxon>Anthemideae</taxon>
        <taxon>Anthemidinae</taxon>
        <taxon>Tanacetum</taxon>
    </lineage>
</organism>
<gene>
    <name evidence="3" type="ORF">Tci_045917</name>
</gene>
<keyword evidence="1" id="KW-0175">Coiled coil</keyword>
<dbReference type="EMBL" id="BKCJ010006786">
    <property type="protein sequence ID" value="GEU73939.1"/>
    <property type="molecule type" value="Genomic_DNA"/>
</dbReference>
<feature type="compositionally biased region" description="Low complexity" evidence="2">
    <location>
        <begin position="68"/>
        <end position="79"/>
    </location>
</feature>
<evidence type="ECO:0000313" key="3">
    <source>
        <dbReference type="EMBL" id="GEU73939.1"/>
    </source>
</evidence>
<feature type="region of interest" description="Disordered" evidence="2">
    <location>
        <begin position="45"/>
        <end position="81"/>
    </location>
</feature>
<accession>A0A6L2MKM4</accession>
<proteinExistence type="predicted"/>
<protein>
    <submittedName>
        <fullName evidence="3">Uncharacterized protein</fullName>
    </submittedName>
</protein>
<sequence>MAHHKEIFDTPSLTKKVLANIKRIGNKLSGDVTLLFDNMLVQAPEHKPKRKHTQEPEVPPTESLAEKNLPLPSNDPLPSGENSLKLKELMDLCTNLSNKVLELESEVIDIKSTYQERNEKLEGRVARLKEENRVLKELKSVHSIDNADEPVMEKEKSSKQGRKMAKKVLSMMDVNEEEPADVKEVMEVVKAAKLMTEVFTTARAIKNAMIEQVRRNERLNDVVMKYQTLKRKPLTQAQERRNMVVYLKNMAGFQMDYFKGMTYDEIRPLFKKHYNYNQAFLDEVNQGVKVLETEVKQEKDVEVESSKREGESLEQEITKKQKMKEETKELKKHLQIVTDDDDDDDDLYTYATPLDLKIPIINYKIHTERNRPYFKIIRFDGNHMLFISLSIIRTIENCCLLSFVKPFA</sequence>
<comment type="caution">
    <text evidence="3">The sequence shown here is derived from an EMBL/GenBank/DDBJ whole genome shotgun (WGS) entry which is preliminary data.</text>
</comment>
<evidence type="ECO:0000256" key="2">
    <source>
        <dbReference type="SAM" id="MobiDB-lite"/>
    </source>
</evidence>
<name>A0A6L2MKM4_TANCI</name>